<dbReference type="InterPro" id="IPR003593">
    <property type="entry name" value="AAA+_ATPase"/>
</dbReference>
<protein>
    <recommendedName>
        <fullName evidence="2">AAA+ ATPase domain-containing protein</fullName>
    </recommendedName>
</protein>
<dbReference type="PANTHER" id="PTHR10039">
    <property type="entry name" value="AMELOGENIN"/>
    <property type="match status" value="1"/>
</dbReference>
<dbReference type="Proteomes" id="UP000054279">
    <property type="component" value="Unassembled WGS sequence"/>
</dbReference>
<dbReference type="HOGENOM" id="CLU_000288_6_0_1"/>
<evidence type="ECO:0000313" key="4">
    <source>
        <dbReference type="Proteomes" id="UP000054279"/>
    </source>
</evidence>
<dbReference type="OrthoDB" id="163438at2759"/>
<reference evidence="3 4" key="1">
    <citation type="submission" date="2014-06" db="EMBL/GenBank/DDBJ databases">
        <title>Evolutionary Origins and Diversification of the Mycorrhizal Mutualists.</title>
        <authorList>
            <consortium name="DOE Joint Genome Institute"/>
            <consortium name="Mycorrhizal Genomics Consortium"/>
            <person name="Kohler A."/>
            <person name="Kuo A."/>
            <person name="Nagy L.G."/>
            <person name="Floudas D."/>
            <person name="Copeland A."/>
            <person name="Barry K.W."/>
            <person name="Cichocki N."/>
            <person name="Veneault-Fourrey C."/>
            <person name="LaButti K."/>
            <person name="Lindquist E.A."/>
            <person name="Lipzen A."/>
            <person name="Lundell T."/>
            <person name="Morin E."/>
            <person name="Murat C."/>
            <person name="Riley R."/>
            <person name="Ohm R."/>
            <person name="Sun H."/>
            <person name="Tunlid A."/>
            <person name="Henrissat B."/>
            <person name="Grigoriev I.V."/>
            <person name="Hibbett D.S."/>
            <person name="Martin F."/>
        </authorList>
    </citation>
    <scope>NUCLEOTIDE SEQUENCE [LARGE SCALE GENOMIC DNA]</scope>
    <source>
        <strain evidence="3 4">SS14</strain>
    </source>
</reference>
<evidence type="ECO:0000259" key="2">
    <source>
        <dbReference type="SMART" id="SM00382"/>
    </source>
</evidence>
<dbReference type="PANTHER" id="PTHR10039:SF16">
    <property type="entry name" value="GPI INOSITOL-DEACYLASE"/>
    <property type="match status" value="1"/>
</dbReference>
<dbReference type="Pfam" id="PF24883">
    <property type="entry name" value="NPHP3_N"/>
    <property type="match status" value="1"/>
</dbReference>
<name>A0A0C9UJK4_SPHS4</name>
<dbReference type="SUPFAM" id="SSF52540">
    <property type="entry name" value="P-loop containing nucleoside triphosphate hydrolases"/>
    <property type="match status" value="1"/>
</dbReference>
<dbReference type="EMBL" id="KN837407">
    <property type="protein sequence ID" value="KIJ25586.1"/>
    <property type="molecule type" value="Genomic_DNA"/>
</dbReference>
<evidence type="ECO:0000256" key="1">
    <source>
        <dbReference type="ARBA" id="ARBA00022737"/>
    </source>
</evidence>
<keyword evidence="4" id="KW-1185">Reference proteome</keyword>
<feature type="domain" description="AAA+ ATPase" evidence="2">
    <location>
        <begin position="257"/>
        <end position="427"/>
    </location>
</feature>
<dbReference type="AlphaFoldDB" id="A0A0C9UJK4"/>
<dbReference type="InterPro" id="IPR027417">
    <property type="entry name" value="P-loop_NTPase"/>
</dbReference>
<proteinExistence type="predicted"/>
<evidence type="ECO:0000313" key="3">
    <source>
        <dbReference type="EMBL" id="KIJ25586.1"/>
    </source>
</evidence>
<gene>
    <name evidence="3" type="ORF">M422DRAFT_216714</name>
</gene>
<dbReference type="SMART" id="SM00382">
    <property type="entry name" value="AAA"/>
    <property type="match status" value="1"/>
</dbReference>
<keyword evidence="1" id="KW-0677">Repeat</keyword>
<dbReference type="Gene3D" id="3.40.50.300">
    <property type="entry name" value="P-loop containing nucleotide triphosphate hydrolases"/>
    <property type="match status" value="1"/>
</dbReference>
<sequence length="515" mass="57328">MSTISQPSRVADLISTGVDGGSAISPYLVNTMGPLLSKLSVFNNLMSRFASVHPYASIAWNILSVASKIIEQQMKLDVQIQNLLTTVDGTFAIIETASSDDQAVMSRFESQENILKSLAQLTVHCGYFMRHYCKQKSIAARAAKNLFNDTSSRIQDYQRMFKVLRDDLDIQTVLHTQAVVVRTERDVLQLNNGILRIETNIGTINQQLEQIDATIELNGMTCADGVGFRTDKKCLPGTRVALLEEITSWIVNPSEDAPRIFWLYGVAGAGKSAVAHTVGHFLEDFNGLGSFFTFDVSQPGDRRNEKIFRTIARSLAGHYPAMKMNLVHAVRNSYDLKTTPNILQQWEKLLIKPISGALDMIGQPVLIIIDALDESGDPDSRIQLLSILANHVQSLPQNFRILVTSRPLPDIVRSFRERSHIQAKDLGSVPGEDDISLYFHAKLDHITNGFFDPAKIRQLVTQLDGLFQWAYLACEFLTGRKKGGTTPSRQFSKLLSSGTTPGRLQNLDSMYHTIL</sequence>
<dbReference type="InterPro" id="IPR056884">
    <property type="entry name" value="NPHP3-like_N"/>
</dbReference>
<accession>A0A0C9UJK4</accession>
<organism evidence="3 4">
    <name type="scientific">Sphaerobolus stellatus (strain SS14)</name>
    <dbReference type="NCBI Taxonomy" id="990650"/>
    <lineage>
        <taxon>Eukaryota</taxon>
        <taxon>Fungi</taxon>
        <taxon>Dikarya</taxon>
        <taxon>Basidiomycota</taxon>
        <taxon>Agaricomycotina</taxon>
        <taxon>Agaricomycetes</taxon>
        <taxon>Phallomycetidae</taxon>
        <taxon>Geastrales</taxon>
        <taxon>Sphaerobolaceae</taxon>
        <taxon>Sphaerobolus</taxon>
    </lineage>
</organism>